<sequence>MLDLERLVPAHVRSFEVYTPSRPDQELMRLFRVDHLHRLNNNENPLGPPPEAARIIEGFPPRLTPIYPSGDAYALRQILAERFSKSPDQFLVGNGSCEVISSVIKAFCAEGDNIVTADRTFAVYEWVAEFSGIEARLTPLKDFGFDPDAMLAARDERTKILFVCNPNNPTGTWWDTATLRRFLDAVDGRQIVVLDEAYFEFVDQSDFPDGMKLLEQYPNLVVFRTFSKMYALAALRIGYLCSSPAVVDIIRRTHVVYSVNSLAQQAAAAAMENDGPFIAATRAMVAAGKEKVLNLCEELGLTCQCGEGNFIMIRVPISDTLLYRKLMAKGVMIRTMTGFRFPGWIRVSLAQENVMEEFCGAMLGVLHPERPAIDKILCHPLTIENPAQTSF</sequence>
<name>A0A1I3T7L8_9BACT</name>
<gene>
    <name evidence="9" type="primary">hisC</name>
    <name evidence="11" type="ORF">SAMN04488082_10598</name>
</gene>
<evidence type="ECO:0000256" key="7">
    <source>
        <dbReference type="ARBA" id="ARBA00022898"/>
    </source>
</evidence>
<dbReference type="HAMAP" id="MF_01023">
    <property type="entry name" value="HisC_aminotrans_2"/>
    <property type="match status" value="1"/>
</dbReference>
<keyword evidence="5 9" id="KW-0032">Aminotransferase</keyword>
<keyword evidence="7 9" id="KW-0663">Pyridoxal phosphate</keyword>
<dbReference type="Pfam" id="PF00155">
    <property type="entry name" value="Aminotran_1_2"/>
    <property type="match status" value="1"/>
</dbReference>
<dbReference type="CDD" id="cd00609">
    <property type="entry name" value="AAT_like"/>
    <property type="match status" value="1"/>
</dbReference>
<dbReference type="PANTHER" id="PTHR43643">
    <property type="entry name" value="HISTIDINOL-PHOSPHATE AMINOTRANSFERASE 2"/>
    <property type="match status" value="1"/>
</dbReference>
<evidence type="ECO:0000313" key="11">
    <source>
        <dbReference type="EMBL" id="SFJ66289.1"/>
    </source>
</evidence>
<evidence type="ECO:0000256" key="8">
    <source>
        <dbReference type="ARBA" id="ARBA00047481"/>
    </source>
</evidence>
<dbReference type="InterPro" id="IPR004839">
    <property type="entry name" value="Aminotransferase_I/II_large"/>
</dbReference>
<evidence type="ECO:0000259" key="10">
    <source>
        <dbReference type="Pfam" id="PF00155"/>
    </source>
</evidence>
<dbReference type="OrthoDB" id="9813612at2"/>
<evidence type="ECO:0000256" key="1">
    <source>
        <dbReference type="ARBA" id="ARBA00001933"/>
    </source>
</evidence>
<accession>A0A1I3T7L8</accession>
<comment type="catalytic activity">
    <reaction evidence="8 9">
        <text>L-histidinol phosphate + 2-oxoglutarate = 3-(imidazol-4-yl)-2-oxopropyl phosphate + L-glutamate</text>
        <dbReference type="Rhea" id="RHEA:23744"/>
        <dbReference type="ChEBI" id="CHEBI:16810"/>
        <dbReference type="ChEBI" id="CHEBI:29985"/>
        <dbReference type="ChEBI" id="CHEBI:57766"/>
        <dbReference type="ChEBI" id="CHEBI:57980"/>
        <dbReference type="EC" id="2.6.1.9"/>
    </reaction>
</comment>
<evidence type="ECO:0000313" key="12">
    <source>
        <dbReference type="Proteomes" id="UP000198635"/>
    </source>
</evidence>
<comment type="cofactor">
    <cofactor evidence="1 9">
        <name>pyridoxal 5'-phosphate</name>
        <dbReference type="ChEBI" id="CHEBI:597326"/>
    </cofactor>
</comment>
<evidence type="ECO:0000256" key="6">
    <source>
        <dbReference type="ARBA" id="ARBA00022679"/>
    </source>
</evidence>
<keyword evidence="6 9" id="KW-0808">Transferase</keyword>
<dbReference type="InterPro" id="IPR050106">
    <property type="entry name" value="HistidinolP_aminotransfase"/>
</dbReference>
<dbReference type="InterPro" id="IPR015421">
    <property type="entry name" value="PyrdxlP-dep_Trfase_major"/>
</dbReference>
<dbReference type="UniPathway" id="UPA00031">
    <property type="reaction ID" value="UER00012"/>
</dbReference>
<comment type="subunit">
    <text evidence="4 9">Homodimer.</text>
</comment>
<keyword evidence="9" id="KW-0368">Histidine biosynthesis</keyword>
<keyword evidence="9" id="KW-0028">Amino-acid biosynthesis</keyword>
<dbReference type="GO" id="GO:0030170">
    <property type="term" value="F:pyridoxal phosphate binding"/>
    <property type="evidence" value="ECO:0007669"/>
    <property type="project" value="InterPro"/>
</dbReference>
<dbReference type="InterPro" id="IPR015424">
    <property type="entry name" value="PyrdxlP-dep_Trfase"/>
</dbReference>
<proteinExistence type="inferred from homology"/>
<dbReference type="EMBL" id="FORX01000005">
    <property type="protein sequence ID" value="SFJ66289.1"/>
    <property type="molecule type" value="Genomic_DNA"/>
</dbReference>
<dbReference type="InterPro" id="IPR005861">
    <property type="entry name" value="HisP_aminotrans"/>
</dbReference>
<dbReference type="PANTHER" id="PTHR43643:SF3">
    <property type="entry name" value="HISTIDINOL-PHOSPHATE AMINOTRANSFERASE"/>
    <property type="match status" value="1"/>
</dbReference>
<reference evidence="12" key="1">
    <citation type="submission" date="2016-10" db="EMBL/GenBank/DDBJ databases">
        <authorList>
            <person name="Varghese N."/>
            <person name="Submissions S."/>
        </authorList>
    </citation>
    <scope>NUCLEOTIDE SEQUENCE [LARGE SCALE GENOMIC DNA]</scope>
    <source>
        <strain evidence="12">DSM 5918</strain>
    </source>
</reference>
<dbReference type="InterPro" id="IPR015422">
    <property type="entry name" value="PyrdxlP-dep_Trfase_small"/>
</dbReference>
<dbReference type="RefSeq" id="WP_092373548.1">
    <property type="nucleotide sequence ID" value="NZ_FORX01000005.1"/>
</dbReference>
<evidence type="ECO:0000256" key="3">
    <source>
        <dbReference type="ARBA" id="ARBA00007970"/>
    </source>
</evidence>
<dbReference type="SUPFAM" id="SSF53383">
    <property type="entry name" value="PLP-dependent transferases"/>
    <property type="match status" value="1"/>
</dbReference>
<dbReference type="STRING" id="52560.SAMN04488082_10598"/>
<comment type="similarity">
    <text evidence="3 9">Belongs to the class-II pyridoxal-phosphate-dependent aminotransferase family. Histidinol-phosphate aminotransferase subfamily.</text>
</comment>
<dbReference type="GO" id="GO:0000105">
    <property type="term" value="P:L-histidine biosynthetic process"/>
    <property type="evidence" value="ECO:0007669"/>
    <property type="project" value="UniProtKB-UniRule"/>
</dbReference>
<keyword evidence="12" id="KW-1185">Reference proteome</keyword>
<organism evidence="11 12">
    <name type="scientific">Desulfomicrobium apsheronum</name>
    <dbReference type="NCBI Taxonomy" id="52560"/>
    <lineage>
        <taxon>Bacteria</taxon>
        <taxon>Pseudomonadati</taxon>
        <taxon>Thermodesulfobacteriota</taxon>
        <taxon>Desulfovibrionia</taxon>
        <taxon>Desulfovibrionales</taxon>
        <taxon>Desulfomicrobiaceae</taxon>
        <taxon>Desulfomicrobium</taxon>
    </lineage>
</organism>
<evidence type="ECO:0000256" key="4">
    <source>
        <dbReference type="ARBA" id="ARBA00011738"/>
    </source>
</evidence>
<comment type="pathway">
    <text evidence="2 9">Amino-acid biosynthesis; L-histidine biosynthesis; L-histidine from 5-phospho-alpha-D-ribose 1-diphosphate: step 7/9.</text>
</comment>
<protein>
    <recommendedName>
        <fullName evidence="9">Histidinol-phosphate aminotransferase</fullName>
        <ecNumber evidence="9">2.6.1.9</ecNumber>
    </recommendedName>
    <alternativeName>
        <fullName evidence="9">Imidazole acetol-phosphate transaminase</fullName>
    </alternativeName>
</protein>
<feature type="domain" description="Aminotransferase class I/classII large" evidence="10">
    <location>
        <begin position="38"/>
        <end position="361"/>
    </location>
</feature>
<evidence type="ECO:0000256" key="5">
    <source>
        <dbReference type="ARBA" id="ARBA00022576"/>
    </source>
</evidence>
<evidence type="ECO:0000256" key="9">
    <source>
        <dbReference type="HAMAP-Rule" id="MF_01023"/>
    </source>
</evidence>
<dbReference type="GO" id="GO:0004400">
    <property type="term" value="F:histidinol-phosphate transaminase activity"/>
    <property type="evidence" value="ECO:0007669"/>
    <property type="project" value="UniProtKB-UniRule"/>
</dbReference>
<dbReference type="EC" id="2.6.1.9" evidence="9"/>
<dbReference type="Proteomes" id="UP000198635">
    <property type="component" value="Unassembled WGS sequence"/>
</dbReference>
<dbReference type="Gene3D" id="3.40.640.10">
    <property type="entry name" value="Type I PLP-dependent aspartate aminotransferase-like (Major domain)"/>
    <property type="match status" value="1"/>
</dbReference>
<dbReference type="NCBIfam" id="TIGR01141">
    <property type="entry name" value="hisC"/>
    <property type="match status" value="1"/>
</dbReference>
<dbReference type="AlphaFoldDB" id="A0A1I3T7L8"/>
<evidence type="ECO:0000256" key="2">
    <source>
        <dbReference type="ARBA" id="ARBA00005011"/>
    </source>
</evidence>
<feature type="modified residue" description="N6-(pyridoxal phosphate)lysine" evidence="9">
    <location>
        <position position="228"/>
    </location>
</feature>
<dbReference type="Gene3D" id="3.90.1150.10">
    <property type="entry name" value="Aspartate Aminotransferase, domain 1"/>
    <property type="match status" value="1"/>
</dbReference>